<organism evidence="2 3">
    <name type="scientific">Microbacterium lacticum</name>
    <dbReference type="NCBI Taxonomy" id="33885"/>
    <lineage>
        <taxon>Bacteria</taxon>
        <taxon>Bacillati</taxon>
        <taxon>Actinomycetota</taxon>
        <taxon>Actinomycetes</taxon>
        <taxon>Micrococcales</taxon>
        <taxon>Microbacteriaceae</taxon>
        <taxon>Microbacterium</taxon>
    </lineage>
</organism>
<name>A0A543K8H4_9MICO</name>
<evidence type="ECO:0000256" key="1">
    <source>
        <dbReference type="SAM" id="MobiDB-lite"/>
    </source>
</evidence>
<dbReference type="SUPFAM" id="SSF51679">
    <property type="entry name" value="Bacterial luciferase-like"/>
    <property type="match status" value="1"/>
</dbReference>
<dbReference type="Proteomes" id="UP000319804">
    <property type="component" value="Unassembled WGS sequence"/>
</dbReference>
<evidence type="ECO:0000313" key="2">
    <source>
        <dbReference type="EMBL" id="TQM91367.1"/>
    </source>
</evidence>
<dbReference type="GO" id="GO:0016705">
    <property type="term" value="F:oxidoreductase activity, acting on paired donors, with incorporation or reduction of molecular oxygen"/>
    <property type="evidence" value="ECO:0007669"/>
    <property type="project" value="InterPro"/>
</dbReference>
<accession>A0A543K8H4</accession>
<dbReference type="AlphaFoldDB" id="A0A543K8H4"/>
<sequence>MDAPIATVARMTEKVHLAVALDRAGWHPAAWRDPSARPRELTSPRYWRTLLQTADRARIVLATIEDALAITDRFERSAAPGQSDGERGAAAQTPGHGDADGIRRDRVRGRLDAVLVASYAAPATQRIGLVPTVTTA</sequence>
<protein>
    <submittedName>
        <fullName evidence="2">Uncharacterized protein</fullName>
    </submittedName>
</protein>
<feature type="region of interest" description="Disordered" evidence="1">
    <location>
        <begin position="75"/>
        <end position="104"/>
    </location>
</feature>
<keyword evidence="3" id="KW-1185">Reference proteome</keyword>
<reference evidence="2 3" key="1">
    <citation type="submission" date="2019-06" db="EMBL/GenBank/DDBJ databases">
        <title>Sequencing the genomes of 1000 actinobacteria strains.</title>
        <authorList>
            <person name="Klenk H.-P."/>
        </authorList>
    </citation>
    <scope>NUCLEOTIDE SEQUENCE [LARGE SCALE GENOMIC DNA]</scope>
    <source>
        <strain evidence="2 3">DSM 20427</strain>
    </source>
</reference>
<evidence type="ECO:0000313" key="3">
    <source>
        <dbReference type="Proteomes" id="UP000319804"/>
    </source>
</evidence>
<dbReference type="EMBL" id="VFPS01000005">
    <property type="protein sequence ID" value="TQM91367.1"/>
    <property type="molecule type" value="Genomic_DNA"/>
</dbReference>
<proteinExistence type="predicted"/>
<gene>
    <name evidence="2" type="ORF">FHX68_2584</name>
</gene>
<dbReference type="InterPro" id="IPR036661">
    <property type="entry name" value="Luciferase-like_sf"/>
</dbReference>
<dbReference type="Gene3D" id="3.20.20.30">
    <property type="entry name" value="Luciferase-like domain"/>
    <property type="match status" value="1"/>
</dbReference>
<comment type="caution">
    <text evidence="2">The sequence shown here is derived from an EMBL/GenBank/DDBJ whole genome shotgun (WGS) entry which is preliminary data.</text>
</comment>